<sequence length="325" mass="38194">MPNSRSVTHVALYESSYFILFDDDYWISSDLPTRLSTKLDNLGSHVDFVSLGPNDQWFLKMQNGRVYYDIEKNLEDKLDKSSHDPRRIWFTGDDGHIVQYEDLSLSFHNISIDLHHKLNGRQKSLPEVADLAMGMNETWWVSFKDGRAAWSCNMPFKIDKHLRTVKYVTLDPVHPNYFMLQDDGGYRWSVNEDFDDDINSQNYTVEYMNPKNIRYTQTSIKDCFSNGKSIDDLRHQLKYGVKTADQIPSMRVVQTRSGNVWSLNNRRLWCFREAKINRIPVRVLDKAPSWFHRRIQTLKDPFNIRVRGLDQSEEDDDDSSEGDLY</sequence>
<name>A0A8S2L1X2_9BILA</name>
<organism evidence="2 3">
    <name type="scientific">Didymodactylos carnosus</name>
    <dbReference type="NCBI Taxonomy" id="1234261"/>
    <lineage>
        <taxon>Eukaryota</taxon>
        <taxon>Metazoa</taxon>
        <taxon>Spiralia</taxon>
        <taxon>Gnathifera</taxon>
        <taxon>Rotifera</taxon>
        <taxon>Eurotatoria</taxon>
        <taxon>Bdelloidea</taxon>
        <taxon>Philodinida</taxon>
        <taxon>Philodinidae</taxon>
        <taxon>Didymodactylos</taxon>
    </lineage>
</organism>
<dbReference type="EMBL" id="CAJOBA010012640">
    <property type="protein sequence ID" value="CAF3875877.1"/>
    <property type="molecule type" value="Genomic_DNA"/>
</dbReference>
<dbReference type="AlphaFoldDB" id="A0A8S2L1X2"/>
<proteinExistence type="predicted"/>
<protein>
    <submittedName>
        <fullName evidence="2">Uncharacterized protein</fullName>
    </submittedName>
</protein>
<reference evidence="2" key="1">
    <citation type="submission" date="2021-02" db="EMBL/GenBank/DDBJ databases">
        <authorList>
            <person name="Nowell W R."/>
        </authorList>
    </citation>
    <scope>NUCLEOTIDE SEQUENCE</scope>
</reference>
<evidence type="ECO:0000313" key="3">
    <source>
        <dbReference type="Proteomes" id="UP000682733"/>
    </source>
</evidence>
<accession>A0A8S2L1X2</accession>
<dbReference type="Proteomes" id="UP000682733">
    <property type="component" value="Unassembled WGS sequence"/>
</dbReference>
<evidence type="ECO:0000313" key="1">
    <source>
        <dbReference type="EMBL" id="CAF1109462.1"/>
    </source>
</evidence>
<evidence type="ECO:0000313" key="2">
    <source>
        <dbReference type="EMBL" id="CAF3875877.1"/>
    </source>
</evidence>
<feature type="non-terminal residue" evidence="2">
    <location>
        <position position="1"/>
    </location>
</feature>
<gene>
    <name evidence="1" type="ORF">OVA965_LOCUS19694</name>
    <name evidence="2" type="ORF">TMI583_LOCUS19823</name>
</gene>
<dbReference type="EMBL" id="CAJNOK010010219">
    <property type="protein sequence ID" value="CAF1109462.1"/>
    <property type="molecule type" value="Genomic_DNA"/>
</dbReference>
<comment type="caution">
    <text evidence="2">The sequence shown here is derived from an EMBL/GenBank/DDBJ whole genome shotgun (WGS) entry which is preliminary data.</text>
</comment>
<dbReference type="Proteomes" id="UP000677228">
    <property type="component" value="Unassembled WGS sequence"/>
</dbReference>